<dbReference type="SUPFAM" id="SSF55103">
    <property type="entry name" value="FAD-linked oxidases, C-terminal domain"/>
    <property type="match status" value="1"/>
</dbReference>
<protein>
    <submittedName>
        <fullName evidence="4">Glycolate oxidase FAD binding subunit</fullName>
    </submittedName>
</protein>
<feature type="domain" description="FAD-binding PCMH-type" evidence="3">
    <location>
        <begin position="22"/>
        <end position="201"/>
    </location>
</feature>
<evidence type="ECO:0000313" key="4">
    <source>
        <dbReference type="EMBL" id="MDQ0370696.1"/>
    </source>
</evidence>
<dbReference type="InterPro" id="IPR016169">
    <property type="entry name" value="FAD-bd_PCMH_sub2"/>
</dbReference>
<keyword evidence="5" id="KW-1185">Reference proteome</keyword>
<dbReference type="GO" id="GO:0071949">
    <property type="term" value="F:FAD binding"/>
    <property type="evidence" value="ECO:0007669"/>
    <property type="project" value="InterPro"/>
</dbReference>
<evidence type="ECO:0000256" key="2">
    <source>
        <dbReference type="ARBA" id="ARBA00022827"/>
    </source>
</evidence>
<dbReference type="Gene3D" id="3.30.465.10">
    <property type="match status" value="1"/>
</dbReference>
<dbReference type="PANTHER" id="PTHR11748:SF103">
    <property type="entry name" value="GLYCOLATE OXIDASE SUBUNIT GLCE"/>
    <property type="match status" value="1"/>
</dbReference>
<keyword evidence="2" id="KW-0274">FAD</keyword>
<dbReference type="SUPFAM" id="SSF56176">
    <property type="entry name" value="FAD-binding/transporter-associated domain-like"/>
    <property type="match status" value="1"/>
</dbReference>
<keyword evidence="1" id="KW-0285">Flavoprotein</keyword>
<dbReference type="AlphaFoldDB" id="A0AAE4B2I4"/>
<evidence type="ECO:0000313" key="5">
    <source>
        <dbReference type="Proteomes" id="UP001240236"/>
    </source>
</evidence>
<proteinExistence type="predicted"/>
<dbReference type="InterPro" id="IPR006094">
    <property type="entry name" value="Oxid_FAD_bind_N"/>
</dbReference>
<gene>
    <name evidence="4" type="ORF">J2S42_007365</name>
</gene>
<dbReference type="InterPro" id="IPR016164">
    <property type="entry name" value="FAD-linked_Oxase-like_C"/>
</dbReference>
<sequence length="426" mass="42979">MTRDVLSALGDVCERAGPADRVAGVRAAYVARPGDTAQVANVLRAAAAHDLAVVARGGGTRLHWGLPPSRADLILDLSAMNRIVDHAAGDLVLVAEAGARLADVQRHLASAGQRLAVDGQPPGATLGGTVALGHSGPSRLLAGPVKDQLIGISVVRPDGTPASAGGRVVKNVAGYDLGRLMCGSYGTLAVLTRLIFRLRPLPAARAFITAPVLGPSLVPPLVEAIATAQLTPSAIELDLPAPPHDDTTGAATGAVVVLVEGAPAGVAARAAAVRALLQRTGAEEVHVRAEPPPHWGTPPAVPGGPLLRLTFVRSGLPDVLSAARDTGAAVSGSAAGGVLTAALPPTAPPGRTGHTAAAERVAAALVKLRAACARHGGTAIVLDAPAAIRDTVDVWGPVPALGLMRRVKAQFDPHHRLSPGRFVGGL</sequence>
<reference evidence="4 5" key="1">
    <citation type="submission" date="2023-07" db="EMBL/GenBank/DDBJ databases">
        <title>Sequencing the genomes of 1000 actinobacteria strains.</title>
        <authorList>
            <person name="Klenk H.-P."/>
        </authorList>
    </citation>
    <scope>NUCLEOTIDE SEQUENCE [LARGE SCALE GENOMIC DNA]</scope>
    <source>
        <strain evidence="4 5">DSM 44709</strain>
    </source>
</reference>
<accession>A0AAE4B2I4</accession>
<dbReference type="PANTHER" id="PTHR11748">
    <property type="entry name" value="D-LACTATE DEHYDROGENASE"/>
    <property type="match status" value="1"/>
</dbReference>
<dbReference type="GO" id="GO:0003824">
    <property type="term" value="F:catalytic activity"/>
    <property type="evidence" value="ECO:0007669"/>
    <property type="project" value="InterPro"/>
</dbReference>
<dbReference type="Pfam" id="PF01565">
    <property type="entry name" value="FAD_binding_4"/>
    <property type="match status" value="1"/>
</dbReference>
<organism evidence="4 5">
    <name type="scientific">Catenuloplanes indicus</name>
    <dbReference type="NCBI Taxonomy" id="137267"/>
    <lineage>
        <taxon>Bacteria</taxon>
        <taxon>Bacillati</taxon>
        <taxon>Actinomycetota</taxon>
        <taxon>Actinomycetes</taxon>
        <taxon>Micromonosporales</taxon>
        <taxon>Micromonosporaceae</taxon>
        <taxon>Catenuloplanes</taxon>
    </lineage>
</organism>
<evidence type="ECO:0000256" key="1">
    <source>
        <dbReference type="ARBA" id="ARBA00022630"/>
    </source>
</evidence>
<dbReference type="RefSeq" id="WP_307246869.1">
    <property type="nucleotide sequence ID" value="NZ_JAUSUZ010000001.1"/>
</dbReference>
<dbReference type="InterPro" id="IPR036318">
    <property type="entry name" value="FAD-bd_PCMH-like_sf"/>
</dbReference>
<dbReference type="EMBL" id="JAUSUZ010000001">
    <property type="protein sequence ID" value="MDQ0370696.1"/>
    <property type="molecule type" value="Genomic_DNA"/>
</dbReference>
<comment type="caution">
    <text evidence="4">The sequence shown here is derived from an EMBL/GenBank/DDBJ whole genome shotgun (WGS) entry which is preliminary data.</text>
</comment>
<dbReference type="Proteomes" id="UP001240236">
    <property type="component" value="Unassembled WGS sequence"/>
</dbReference>
<dbReference type="InterPro" id="IPR016166">
    <property type="entry name" value="FAD-bd_PCMH"/>
</dbReference>
<evidence type="ECO:0000259" key="3">
    <source>
        <dbReference type="PROSITE" id="PS51387"/>
    </source>
</evidence>
<dbReference type="PROSITE" id="PS51387">
    <property type="entry name" value="FAD_PCMH"/>
    <property type="match status" value="1"/>
</dbReference>
<name>A0AAE4B2I4_9ACTN</name>